<dbReference type="AlphaFoldDB" id="A0A1I5ALT6"/>
<dbReference type="InterPro" id="IPR052164">
    <property type="entry name" value="Anthracycline_SecMetBiosynth"/>
</dbReference>
<accession>A0A1I5ALT6</accession>
<dbReference type="EMBL" id="FOVN01000002">
    <property type="protein sequence ID" value="SFN63310.1"/>
    <property type="molecule type" value="Genomic_DNA"/>
</dbReference>
<dbReference type="Proteomes" id="UP000198705">
    <property type="component" value="Unassembled WGS sequence"/>
</dbReference>
<dbReference type="PANTHER" id="PTHR33993">
    <property type="entry name" value="GLYOXALASE-RELATED"/>
    <property type="match status" value="1"/>
</dbReference>
<dbReference type="SUPFAM" id="SSF54593">
    <property type="entry name" value="Glyoxalase/Bleomycin resistance protein/Dihydroxybiphenyl dioxygenase"/>
    <property type="match status" value="1"/>
</dbReference>
<gene>
    <name evidence="2" type="ORF">SAMN04487989_102141</name>
</gene>
<protein>
    <recommendedName>
        <fullName evidence="1">VOC domain-containing protein</fullName>
    </recommendedName>
</protein>
<dbReference type="PROSITE" id="PS51819">
    <property type="entry name" value="VOC"/>
    <property type="match status" value="1"/>
</dbReference>
<evidence type="ECO:0000313" key="2">
    <source>
        <dbReference type="EMBL" id="SFN63310.1"/>
    </source>
</evidence>
<name>A0A1I5ALT6_9FLAO</name>
<organism evidence="2 3">
    <name type="scientific">Bizionia echini</name>
    <dbReference type="NCBI Taxonomy" id="649333"/>
    <lineage>
        <taxon>Bacteria</taxon>
        <taxon>Pseudomonadati</taxon>
        <taxon>Bacteroidota</taxon>
        <taxon>Flavobacteriia</taxon>
        <taxon>Flavobacteriales</taxon>
        <taxon>Flavobacteriaceae</taxon>
        <taxon>Bizionia</taxon>
    </lineage>
</organism>
<dbReference type="OrthoDB" id="9804235at2"/>
<dbReference type="PANTHER" id="PTHR33993:SF2">
    <property type="entry name" value="VOC DOMAIN-CONTAINING PROTEIN"/>
    <property type="match status" value="1"/>
</dbReference>
<dbReference type="RefSeq" id="WP_092206928.1">
    <property type="nucleotide sequence ID" value="NZ_FOVN01000002.1"/>
</dbReference>
<dbReference type="InterPro" id="IPR037523">
    <property type="entry name" value="VOC_core"/>
</dbReference>
<dbReference type="CDD" id="cd07247">
    <property type="entry name" value="SgaA_N_like"/>
    <property type="match status" value="1"/>
</dbReference>
<dbReference type="InterPro" id="IPR029068">
    <property type="entry name" value="Glyas_Bleomycin-R_OHBP_Dase"/>
</dbReference>
<evidence type="ECO:0000259" key="1">
    <source>
        <dbReference type="PROSITE" id="PS51819"/>
    </source>
</evidence>
<sequence length="129" mass="14345">MTAKNPVVWFEIYVNNIISAQKFYEQVLNLKLMDLPMPENMGNGMEMKAFPMEMDQDGASGALVKMPGFEPGKNSTIIYFRSDDCSIEEARVADAGGTVFQSKQSIGDYGFMVLAQDLEGNMFGIHSQK</sequence>
<keyword evidence="3" id="KW-1185">Reference proteome</keyword>
<proteinExistence type="predicted"/>
<reference evidence="3" key="1">
    <citation type="submission" date="2016-10" db="EMBL/GenBank/DDBJ databases">
        <authorList>
            <person name="Varghese N."/>
            <person name="Submissions S."/>
        </authorList>
    </citation>
    <scope>NUCLEOTIDE SEQUENCE [LARGE SCALE GENOMIC DNA]</scope>
    <source>
        <strain evidence="3">DSM 23925</strain>
    </source>
</reference>
<evidence type="ECO:0000313" key="3">
    <source>
        <dbReference type="Proteomes" id="UP000198705"/>
    </source>
</evidence>
<feature type="domain" description="VOC" evidence="1">
    <location>
        <begin position="6"/>
        <end position="128"/>
    </location>
</feature>
<dbReference type="Gene3D" id="3.10.180.10">
    <property type="entry name" value="2,3-Dihydroxybiphenyl 1,2-Dioxygenase, domain 1"/>
    <property type="match status" value="1"/>
</dbReference>
<dbReference type="STRING" id="649333.SAMN04487989_102141"/>